<gene>
    <name evidence="2" type="ORF">GSTENG00006403001</name>
</gene>
<evidence type="ECO:0000313" key="2">
    <source>
        <dbReference type="EMBL" id="CAF91574.1"/>
    </source>
</evidence>
<evidence type="ECO:0000256" key="1">
    <source>
        <dbReference type="SAM" id="MobiDB-lite"/>
    </source>
</evidence>
<reference evidence="2" key="2">
    <citation type="submission" date="2004-02" db="EMBL/GenBank/DDBJ databases">
        <authorList>
            <consortium name="Genoscope"/>
            <consortium name="Whitehead Institute Centre for Genome Research"/>
        </authorList>
    </citation>
    <scope>NUCLEOTIDE SEQUENCE</scope>
</reference>
<feature type="region of interest" description="Disordered" evidence="1">
    <location>
        <begin position="394"/>
        <end position="413"/>
    </location>
</feature>
<reference evidence="2" key="1">
    <citation type="journal article" date="2004" name="Nature">
        <title>Genome duplication in the teleost fish Tetraodon nigroviridis reveals the early vertebrate proto-karyotype.</title>
        <authorList>
            <person name="Jaillon O."/>
            <person name="Aury J.-M."/>
            <person name="Brunet F."/>
            <person name="Petit J.-L."/>
            <person name="Stange-Thomann N."/>
            <person name="Mauceli E."/>
            <person name="Bouneau L."/>
            <person name="Fischer C."/>
            <person name="Ozouf-Costaz C."/>
            <person name="Bernot A."/>
            <person name="Nicaud S."/>
            <person name="Jaffe D."/>
            <person name="Fisher S."/>
            <person name="Lutfalla G."/>
            <person name="Dossat C."/>
            <person name="Segurens B."/>
            <person name="Dasilva C."/>
            <person name="Salanoubat M."/>
            <person name="Levy M."/>
            <person name="Boudet N."/>
            <person name="Castellano S."/>
            <person name="Anthouard V."/>
            <person name="Jubin C."/>
            <person name="Castelli V."/>
            <person name="Katinka M."/>
            <person name="Vacherie B."/>
            <person name="Biemont C."/>
            <person name="Skalli Z."/>
            <person name="Cattolico L."/>
            <person name="Poulain J."/>
            <person name="De Berardinis V."/>
            <person name="Cruaud C."/>
            <person name="Duprat S."/>
            <person name="Brottier P."/>
            <person name="Coutanceau J.-P."/>
            <person name="Gouzy J."/>
            <person name="Parra G."/>
            <person name="Lardier G."/>
            <person name="Chapple C."/>
            <person name="McKernan K.J."/>
            <person name="McEwan P."/>
            <person name="Bosak S."/>
            <person name="Kellis M."/>
            <person name="Volff J.-N."/>
            <person name="Guigo R."/>
            <person name="Zody M.C."/>
            <person name="Mesirov J."/>
            <person name="Lindblad-Toh K."/>
            <person name="Birren B."/>
            <person name="Nusbaum C."/>
            <person name="Kahn D."/>
            <person name="Robinson-Rechavi M."/>
            <person name="Laudet V."/>
            <person name="Schachter V."/>
            <person name="Quetier F."/>
            <person name="Saurin W."/>
            <person name="Scarpelli C."/>
            <person name="Wincker P."/>
            <person name="Lander E.S."/>
            <person name="Weissenbach J."/>
            <person name="Roest Crollius H."/>
        </authorList>
    </citation>
    <scope>NUCLEOTIDE SEQUENCE [LARGE SCALE GENOMIC DNA]</scope>
</reference>
<comment type="caution">
    <text evidence="2">The sequence shown here is derived from an EMBL/GenBank/DDBJ whole genome shotgun (WGS) entry which is preliminary data.</text>
</comment>
<dbReference type="OrthoDB" id="8872886at2759"/>
<name>Q4T6A8_TETNG</name>
<proteinExistence type="predicted"/>
<dbReference type="AlphaFoldDB" id="Q4T6A8"/>
<feature type="compositionally biased region" description="Basic and acidic residues" evidence="1">
    <location>
        <begin position="394"/>
        <end position="408"/>
    </location>
</feature>
<accession>Q4T6A8</accession>
<organism evidence="2">
    <name type="scientific">Tetraodon nigroviridis</name>
    <name type="common">Spotted green pufferfish</name>
    <name type="synonym">Chelonodon nigroviridis</name>
    <dbReference type="NCBI Taxonomy" id="99883"/>
    <lineage>
        <taxon>Eukaryota</taxon>
        <taxon>Metazoa</taxon>
        <taxon>Chordata</taxon>
        <taxon>Craniata</taxon>
        <taxon>Vertebrata</taxon>
        <taxon>Euteleostomi</taxon>
        <taxon>Actinopterygii</taxon>
        <taxon>Neopterygii</taxon>
        <taxon>Teleostei</taxon>
        <taxon>Neoteleostei</taxon>
        <taxon>Acanthomorphata</taxon>
        <taxon>Eupercaria</taxon>
        <taxon>Tetraodontiformes</taxon>
        <taxon>Tetradontoidea</taxon>
        <taxon>Tetraodontidae</taxon>
        <taxon>Tetraodon</taxon>
    </lineage>
</organism>
<sequence>MDSARDTNTSDPQGERMMRTGLADTKLTSIEPLIQHFCDRMSEEQWMLLKSGTPDAASKIQIAELVLGMIKALTTNVLVAMENMKAHRPEEEVLEGVSEVIAQISSQTLSFSDKMDSIQSKCLSTLITKEVTESITSSLSAASSATASFLELKQRVVNPYRLNAMKSFPSETVPSAKSTVSKMSGSLREEIRQVASRMVTPLMDDLPQEQFKDLLSEINEEAQTLSEDISTVLGAKTSTRLCKNIKLKIRNFFTHCIAKVWRRRMLEQVKEQFEPQTQSAGSNLVESLLESISSQLQMSVYKDGEVTEEKAKSTYFNAAIDDVNTFIEELYCMINHYFKPDTARAKTERISVAMRRDLCSDLRNKVWIFVALMNWWLTTQVTDISEQVTLANREEVPGSKTAPEKTKGQEGGSAHITQETLVYHLIDKVLWRIYQKTHLYPENRHHLHNRLFELICSNVKKEDLTVTVQDWNAIANRIYKDLCRNWGSMHSVVALLNLHNPVVDMCFVSLFKYQLTRPPRKFNFFCFFRKWRSV</sequence>
<dbReference type="KEGG" id="tng:GSTEN00006403G001"/>
<protein>
    <submittedName>
        <fullName evidence="2">(spotted green pufferfish) hypothetical protein</fullName>
    </submittedName>
</protein>
<dbReference type="EMBL" id="CAAE01008839">
    <property type="protein sequence ID" value="CAF91574.1"/>
    <property type="molecule type" value="Genomic_DNA"/>
</dbReference>